<gene>
    <name evidence="2" type="ORF">EJC49_23005</name>
</gene>
<dbReference type="EMBL" id="RWKW01000111">
    <property type="protein sequence ID" value="RST83067.1"/>
    <property type="molecule type" value="Genomic_DNA"/>
</dbReference>
<sequence length="664" mass="74616">MTVRVITHEVRPLGFSYPLEHRETAAGFASRLAAVNGRSLKNLLRDMAIYNRNLDKADEATVRKIAILGSADADRLLRYTPFEQGKQHYQVADEVLPRLSVNRTFFRFCPRCAVDDMARYDGVSHSRPWMRLEWTIAHFRSCERHRVQLTVTSPERIPFAPFDFNQTMRALLPDLNRHSDNAPEADRSPFQSWLRGRIDGCRSDDNWLDDLPLYVAAPFCEALGMSALHPPKFPISKLEACDWALAAETGYEIASGGEPAIRELLDRLTAAQSSTRGFWGLRDTYGYAYGVLQKTASDPAWEKPRNLFREVALKNVPIEPGTDVLGVTATHRKVHTVRTAARDSGMHALSIRRLFKRLGVEEAAERSGKLDHRILVEAESVNSLMAELRDAVTAPAVERMLGVPRMHLNDMVAHGHIKAVGNTDRKNGKRRFSIAEVERVRKLIFDGSVDVIDPTARQMDVSGVRKAATCTIPDVLQMIFSEQLSWKGRMQGRDDYGALLLDADEVTALIRSRGTRVHLTKEEARNFIPGTHDRVINKLIAQGHLDLIEEYSHDARRMLPVVSMESIAAFVADYVALGELCQRTGLHHKRVRATLKLAGILPELVPEAVGAFFYRREAVDGFEAANHDAWEYDQETALKALRKLKAANPSRSQRSVQTQPSGYG</sequence>
<evidence type="ECO:0000313" key="2">
    <source>
        <dbReference type="EMBL" id="RST83067.1"/>
    </source>
</evidence>
<feature type="domain" description="TniQ" evidence="1">
    <location>
        <begin position="19"/>
        <end position="149"/>
    </location>
</feature>
<dbReference type="AlphaFoldDB" id="A0A3R9Y364"/>
<evidence type="ECO:0000259" key="1">
    <source>
        <dbReference type="Pfam" id="PF06527"/>
    </source>
</evidence>
<organism evidence="2 3">
    <name type="scientific">Aquibium carbonis</name>
    <dbReference type="NCBI Taxonomy" id="2495581"/>
    <lineage>
        <taxon>Bacteria</taxon>
        <taxon>Pseudomonadati</taxon>
        <taxon>Pseudomonadota</taxon>
        <taxon>Alphaproteobacteria</taxon>
        <taxon>Hyphomicrobiales</taxon>
        <taxon>Phyllobacteriaceae</taxon>
        <taxon>Aquibium</taxon>
    </lineage>
</organism>
<dbReference type="OrthoDB" id="7595282at2"/>
<dbReference type="Proteomes" id="UP000278398">
    <property type="component" value="Unassembled WGS sequence"/>
</dbReference>
<proteinExistence type="predicted"/>
<reference evidence="2 3" key="1">
    <citation type="submission" date="2018-12" db="EMBL/GenBank/DDBJ databases">
        <title>Mesorhizobium carbonis sp. nov., isolated from coal mine water.</title>
        <authorList>
            <person name="Xin W."/>
            <person name="Xu Z."/>
            <person name="Xiang F."/>
            <person name="Zhang J."/>
            <person name="Xi L."/>
            <person name="Liu J."/>
        </authorList>
    </citation>
    <scope>NUCLEOTIDE SEQUENCE [LARGE SCALE GENOMIC DNA]</scope>
    <source>
        <strain evidence="2 3">B2.3</strain>
    </source>
</reference>
<protein>
    <recommendedName>
        <fullName evidence="1">TniQ domain-containing protein</fullName>
    </recommendedName>
</protein>
<name>A0A3R9Y364_9HYPH</name>
<keyword evidence="3" id="KW-1185">Reference proteome</keyword>
<comment type="caution">
    <text evidence="2">The sequence shown here is derived from an EMBL/GenBank/DDBJ whole genome shotgun (WGS) entry which is preliminary data.</text>
</comment>
<dbReference type="Pfam" id="PF06527">
    <property type="entry name" value="TniQ"/>
    <property type="match status" value="1"/>
</dbReference>
<dbReference type="InterPro" id="IPR009492">
    <property type="entry name" value="TniQ"/>
</dbReference>
<accession>A0A3R9Y364</accession>
<evidence type="ECO:0000313" key="3">
    <source>
        <dbReference type="Proteomes" id="UP000278398"/>
    </source>
</evidence>